<proteinExistence type="predicted"/>
<dbReference type="EMBL" id="SMKX01000011">
    <property type="protein sequence ID" value="TDD61799.1"/>
    <property type="molecule type" value="Genomic_DNA"/>
</dbReference>
<dbReference type="Pfam" id="PF11992">
    <property type="entry name" value="TgpA_N"/>
    <property type="match status" value="1"/>
</dbReference>
<comment type="caution">
    <text evidence="4">The sequence shown here is derived from an EMBL/GenBank/DDBJ whole genome shotgun (WGS) entry which is preliminary data.</text>
</comment>
<feature type="domain" description="Transglutaminase-like" evidence="3">
    <location>
        <begin position="443"/>
        <end position="518"/>
    </location>
</feature>
<organism evidence="4 5">
    <name type="scientific">Kribbella antibiotica</name>
    <dbReference type="NCBI Taxonomy" id="190195"/>
    <lineage>
        <taxon>Bacteria</taxon>
        <taxon>Bacillati</taxon>
        <taxon>Actinomycetota</taxon>
        <taxon>Actinomycetes</taxon>
        <taxon>Propionibacteriales</taxon>
        <taxon>Kribbellaceae</taxon>
        <taxon>Kribbella</taxon>
    </lineage>
</organism>
<dbReference type="Proteomes" id="UP000295124">
    <property type="component" value="Unassembled WGS sequence"/>
</dbReference>
<dbReference type="InterPro" id="IPR025403">
    <property type="entry name" value="TgpA-like_C"/>
</dbReference>
<dbReference type="AlphaFoldDB" id="A0A4R4ZUX1"/>
<dbReference type="Pfam" id="PF01841">
    <property type="entry name" value="Transglut_core"/>
    <property type="match status" value="1"/>
</dbReference>
<feature type="transmembrane region" description="Helical" evidence="2">
    <location>
        <begin position="145"/>
        <end position="161"/>
    </location>
</feature>
<protein>
    <submittedName>
        <fullName evidence="4">DUF4129 domain-containing protein</fullName>
    </submittedName>
</protein>
<feature type="transmembrane region" description="Helical" evidence="2">
    <location>
        <begin position="120"/>
        <end position="138"/>
    </location>
</feature>
<feature type="transmembrane region" description="Helical" evidence="2">
    <location>
        <begin position="35"/>
        <end position="53"/>
    </location>
</feature>
<dbReference type="Pfam" id="PF13559">
    <property type="entry name" value="DUF4129"/>
    <property type="match status" value="1"/>
</dbReference>
<dbReference type="PANTHER" id="PTHR42736:SF1">
    <property type="entry name" value="PROTEIN-GLUTAMINE GAMMA-GLUTAMYLTRANSFERASE"/>
    <property type="match status" value="1"/>
</dbReference>
<feature type="transmembrane region" description="Helical" evidence="2">
    <location>
        <begin position="12"/>
        <end position="29"/>
    </location>
</feature>
<dbReference type="Gene3D" id="3.10.620.30">
    <property type="match status" value="1"/>
</dbReference>
<reference evidence="4 5" key="1">
    <citation type="submission" date="2019-03" db="EMBL/GenBank/DDBJ databases">
        <title>Draft genome sequences of novel Actinobacteria.</title>
        <authorList>
            <person name="Sahin N."/>
            <person name="Ay H."/>
            <person name="Saygin H."/>
        </authorList>
    </citation>
    <scope>NUCLEOTIDE SEQUENCE [LARGE SCALE GENOMIC DNA]</scope>
    <source>
        <strain evidence="4 5">JCM 13523</strain>
    </source>
</reference>
<dbReference type="OrthoDB" id="9804023at2"/>
<evidence type="ECO:0000313" key="4">
    <source>
        <dbReference type="EMBL" id="TDD61799.1"/>
    </source>
</evidence>
<keyword evidence="2" id="KW-0472">Membrane</keyword>
<keyword evidence="2" id="KW-1133">Transmembrane helix</keyword>
<name>A0A4R4ZUX1_9ACTN</name>
<dbReference type="PANTHER" id="PTHR42736">
    <property type="entry name" value="PROTEIN-GLUTAMINE GAMMA-GLUTAMYLTRANSFERASE"/>
    <property type="match status" value="1"/>
</dbReference>
<evidence type="ECO:0000313" key="5">
    <source>
        <dbReference type="Proteomes" id="UP000295124"/>
    </source>
</evidence>
<feature type="transmembrane region" description="Helical" evidence="2">
    <location>
        <begin position="573"/>
        <end position="594"/>
    </location>
</feature>
<feature type="transmembrane region" description="Helical" evidence="2">
    <location>
        <begin position="167"/>
        <end position="185"/>
    </location>
</feature>
<evidence type="ECO:0000256" key="1">
    <source>
        <dbReference type="SAM" id="MobiDB-lite"/>
    </source>
</evidence>
<dbReference type="InterPro" id="IPR002931">
    <property type="entry name" value="Transglutaminase-like"/>
</dbReference>
<dbReference type="SUPFAM" id="SSF54001">
    <property type="entry name" value="Cysteine proteinases"/>
    <property type="match status" value="1"/>
</dbReference>
<keyword evidence="2" id="KW-0812">Transmembrane</keyword>
<keyword evidence="5" id="KW-1185">Reference proteome</keyword>
<feature type="region of interest" description="Disordered" evidence="1">
    <location>
        <begin position="545"/>
        <end position="567"/>
    </location>
</feature>
<evidence type="ECO:0000259" key="3">
    <source>
        <dbReference type="SMART" id="SM00460"/>
    </source>
</evidence>
<dbReference type="InterPro" id="IPR038765">
    <property type="entry name" value="Papain-like_cys_pep_sf"/>
</dbReference>
<feature type="transmembrane region" description="Helical" evidence="2">
    <location>
        <begin position="197"/>
        <end position="217"/>
    </location>
</feature>
<dbReference type="InterPro" id="IPR052901">
    <property type="entry name" value="Bact_TGase-like"/>
</dbReference>
<feature type="transmembrane region" description="Helical" evidence="2">
    <location>
        <begin position="65"/>
        <end position="88"/>
    </location>
</feature>
<gene>
    <name evidence="4" type="ORF">E1263_06295</name>
</gene>
<sequence length="713" mass="75999">MDRGAPMSVRRTVAALAGILLGGLCFGPVFGIRHLWLPVGLVCLVAFVVAEVCRRRPGLLNWRPLLVVVAGFLAIVESVLQATTLVGLPTVSSVRALGDGLAAWRLTLESTWPARPEPELLIFVPLLALVACVLTVELLDRAPPLVALLPAIGVVGVSQLYVAAEGFTAVLIAIAFGLLVIAVLIPDHFEYRRLTPWAMTAVVTLAAIVCGMVVSTIDPHGRTPYSLQRVQSASAPATRQTSPLDELAGRLSKGARDKVVFKYQTTEPVDRWRLIAVDNFDGSNWTTDHPLLMMGSRLGLGPEVRVETAPRSATIRPEAALGGPWLPGQLLPETVGNAVDPQVEPIGSTLVVPERPDYYRLTWAEPKIDAAYLSSAGVDGNAPGGLSDMGPIPPEIALLNPLGGKRATMATALALEKWFREHYKLAIGPNPPTGYSWPQLQRFLGDGTVKNPGSSEQFAAAYVALARQNSIPARLVVGFRAPAKPDAAGWYTVTNADAYAWPEVAVAGLGWWPLDPAAGAETSKTNPAGSAASITDEARAAVPEIEKIKDPESQPPSAEDEDNSGSGDRPFPLVPIFTVAAALLLLWLAGVPLLKLVRARRRRQRGGSAAVVGAWAEARDRIRAHGIQVSAGMTVRDLAHAARDLPDTGPGLANVARAVDQALWSGGPATPEVVGQAWTGVTAVRRALRSRPWLDRFQAALELRTLIPGPRQR</sequence>
<dbReference type="SMART" id="SM00460">
    <property type="entry name" value="TGc"/>
    <property type="match status" value="1"/>
</dbReference>
<dbReference type="InterPro" id="IPR021878">
    <property type="entry name" value="TgpA_N"/>
</dbReference>
<accession>A0A4R4ZUX1</accession>
<evidence type="ECO:0000256" key="2">
    <source>
        <dbReference type="SAM" id="Phobius"/>
    </source>
</evidence>